<dbReference type="EMBL" id="KN832975">
    <property type="protein sequence ID" value="KIM89200.1"/>
    <property type="molecule type" value="Genomic_DNA"/>
</dbReference>
<gene>
    <name evidence="2" type="ORF">PILCRDRAFT_813121</name>
</gene>
<keyword evidence="1" id="KW-0472">Membrane</keyword>
<evidence type="ECO:0000313" key="2">
    <source>
        <dbReference type="EMBL" id="KIM89200.1"/>
    </source>
</evidence>
<dbReference type="InParanoid" id="A0A0C3FYC0"/>
<organism evidence="2 3">
    <name type="scientific">Piloderma croceum (strain F 1598)</name>
    <dbReference type="NCBI Taxonomy" id="765440"/>
    <lineage>
        <taxon>Eukaryota</taxon>
        <taxon>Fungi</taxon>
        <taxon>Dikarya</taxon>
        <taxon>Basidiomycota</taxon>
        <taxon>Agaricomycotina</taxon>
        <taxon>Agaricomycetes</taxon>
        <taxon>Agaricomycetidae</taxon>
        <taxon>Atheliales</taxon>
        <taxon>Atheliaceae</taxon>
        <taxon>Piloderma</taxon>
    </lineage>
</organism>
<accession>A0A0C3FYC0</accession>
<reference evidence="3" key="2">
    <citation type="submission" date="2015-01" db="EMBL/GenBank/DDBJ databases">
        <title>Evolutionary Origins and Diversification of the Mycorrhizal Mutualists.</title>
        <authorList>
            <consortium name="DOE Joint Genome Institute"/>
            <consortium name="Mycorrhizal Genomics Consortium"/>
            <person name="Kohler A."/>
            <person name="Kuo A."/>
            <person name="Nagy L.G."/>
            <person name="Floudas D."/>
            <person name="Copeland A."/>
            <person name="Barry K.W."/>
            <person name="Cichocki N."/>
            <person name="Veneault-Fourrey C."/>
            <person name="LaButti K."/>
            <person name="Lindquist E.A."/>
            <person name="Lipzen A."/>
            <person name="Lundell T."/>
            <person name="Morin E."/>
            <person name="Murat C."/>
            <person name="Riley R."/>
            <person name="Ohm R."/>
            <person name="Sun H."/>
            <person name="Tunlid A."/>
            <person name="Henrissat B."/>
            <person name="Grigoriev I.V."/>
            <person name="Hibbett D.S."/>
            <person name="Martin F."/>
        </authorList>
    </citation>
    <scope>NUCLEOTIDE SEQUENCE [LARGE SCALE GENOMIC DNA]</scope>
    <source>
        <strain evidence="3">F 1598</strain>
    </source>
</reference>
<evidence type="ECO:0000313" key="3">
    <source>
        <dbReference type="Proteomes" id="UP000054166"/>
    </source>
</evidence>
<keyword evidence="3" id="KW-1185">Reference proteome</keyword>
<protein>
    <submittedName>
        <fullName evidence="2">Uncharacterized protein</fullName>
    </submittedName>
</protein>
<keyword evidence="1" id="KW-1133">Transmembrane helix</keyword>
<name>A0A0C3FYC0_PILCF</name>
<proteinExistence type="predicted"/>
<evidence type="ECO:0000256" key="1">
    <source>
        <dbReference type="SAM" id="Phobius"/>
    </source>
</evidence>
<feature type="transmembrane region" description="Helical" evidence="1">
    <location>
        <begin position="12"/>
        <end position="32"/>
    </location>
</feature>
<reference evidence="2 3" key="1">
    <citation type="submission" date="2014-04" db="EMBL/GenBank/DDBJ databases">
        <authorList>
            <consortium name="DOE Joint Genome Institute"/>
            <person name="Kuo A."/>
            <person name="Tarkka M."/>
            <person name="Buscot F."/>
            <person name="Kohler A."/>
            <person name="Nagy L.G."/>
            <person name="Floudas D."/>
            <person name="Copeland A."/>
            <person name="Barry K.W."/>
            <person name="Cichocki N."/>
            <person name="Veneault-Fourrey C."/>
            <person name="LaButti K."/>
            <person name="Lindquist E.A."/>
            <person name="Lipzen A."/>
            <person name="Lundell T."/>
            <person name="Morin E."/>
            <person name="Murat C."/>
            <person name="Sun H."/>
            <person name="Tunlid A."/>
            <person name="Henrissat B."/>
            <person name="Grigoriev I.V."/>
            <person name="Hibbett D.S."/>
            <person name="Martin F."/>
            <person name="Nordberg H.P."/>
            <person name="Cantor M.N."/>
            <person name="Hua S.X."/>
        </authorList>
    </citation>
    <scope>NUCLEOTIDE SEQUENCE [LARGE SCALE GENOMIC DNA]</scope>
    <source>
        <strain evidence="2 3">F 1598</strain>
    </source>
</reference>
<dbReference type="AlphaFoldDB" id="A0A0C3FYC0"/>
<sequence length="128" mass="14008">MGHSRNGLKAVAAAANLILISAVSGTLWRILARVGVQKARRKKPSTNPLLDSLHIILDSWIQQQMRLTQCPRVVSPIHGSHRITHQQQHFEDTYLPSTVPSFISLLLSPPGACGKAKISSNIDDAKDN</sequence>
<dbReference type="HOGENOM" id="CLU_1960394_0_0_1"/>
<keyword evidence="1" id="KW-0812">Transmembrane</keyword>
<dbReference type="Proteomes" id="UP000054166">
    <property type="component" value="Unassembled WGS sequence"/>
</dbReference>